<dbReference type="EMBL" id="BGPR01041885">
    <property type="protein sequence ID" value="GBO18233.1"/>
    <property type="molecule type" value="Genomic_DNA"/>
</dbReference>
<evidence type="ECO:0000313" key="1">
    <source>
        <dbReference type="EMBL" id="GBO18233.1"/>
    </source>
</evidence>
<dbReference type="AlphaFoldDB" id="A0A4Y2UZ75"/>
<comment type="caution">
    <text evidence="1">The sequence shown here is derived from an EMBL/GenBank/DDBJ whole genome shotgun (WGS) entry which is preliminary data.</text>
</comment>
<organism evidence="1 2">
    <name type="scientific">Araneus ventricosus</name>
    <name type="common">Orbweaver spider</name>
    <name type="synonym">Epeira ventricosa</name>
    <dbReference type="NCBI Taxonomy" id="182803"/>
    <lineage>
        <taxon>Eukaryota</taxon>
        <taxon>Metazoa</taxon>
        <taxon>Ecdysozoa</taxon>
        <taxon>Arthropoda</taxon>
        <taxon>Chelicerata</taxon>
        <taxon>Arachnida</taxon>
        <taxon>Araneae</taxon>
        <taxon>Araneomorphae</taxon>
        <taxon>Entelegynae</taxon>
        <taxon>Araneoidea</taxon>
        <taxon>Araneidae</taxon>
        <taxon>Araneus</taxon>
    </lineage>
</organism>
<protein>
    <submittedName>
        <fullName evidence="1">Uncharacterized protein</fullName>
    </submittedName>
</protein>
<reference evidence="1 2" key="1">
    <citation type="journal article" date="2019" name="Sci. Rep.">
        <title>Orb-weaving spider Araneus ventricosus genome elucidates the spidroin gene catalogue.</title>
        <authorList>
            <person name="Kono N."/>
            <person name="Nakamura H."/>
            <person name="Ohtoshi R."/>
            <person name="Moran D.A.P."/>
            <person name="Shinohara A."/>
            <person name="Yoshida Y."/>
            <person name="Fujiwara M."/>
            <person name="Mori M."/>
            <person name="Tomita M."/>
            <person name="Arakawa K."/>
        </authorList>
    </citation>
    <scope>NUCLEOTIDE SEQUENCE [LARGE SCALE GENOMIC DNA]</scope>
</reference>
<name>A0A4Y2UZ75_ARAVE</name>
<evidence type="ECO:0000313" key="2">
    <source>
        <dbReference type="Proteomes" id="UP000499080"/>
    </source>
</evidence>
<sequence>MSLADAECSLDFRESLAVHFFVDAIKDEDTQLSTRVMDFTDLKSALAYNMKSEFTKTASKIFRKTRSIEIEDNTGEEKDEKFESLLRALEKNYWTDLLLERKTLLDGIRT</sequence>
<dbReference type="Proteomes" id="UP000499080">
    <property type="component" value="Unassembled WGS sequence"/>
</dbReference>
<gene>
    <name evidence="1" type="ORF">AVEN_39263_1</name>
</gene>
<accession>A0A4Y2UZ75</accession>
<proteinExistence type="predicted"/>
<dbReference type="OrthoDB" id="7616980at2759"/>
<keyword evidence="2" id="KW-1185">Reference proteome</keyword>